<accession>A0A0D6Z6H0</accession>
<sequence length="144" mass="15771">MNRTAWMSGLMKSNILQSLLKMFGYKRKKSRSMTFSVMGVVASAAAAFAFRNRMGNGMRQLFQNTSTGNSQNQPISAGLTEFAKEITSGMPNSQKTNNTSVDHAQNATDPESSNMINQIAAAAKQEGNGQKVDQMTEQLIKRNL</sequence>
<evidence type="ECO:0000313" key="2">
    <source>
        <dbReference type="EMBL" id="KIY21349.1"/>
    </source>
</evidence>
<comment type="caution">
    <text evidence="2">The sequence shown here is derived from an EMBL/GenBank/DDBJ whole genome shotgun (WGS) entry which is preliminary data.</text>
</comment>
<dbReference type="Proteomes" id="UP000032512">
    <property type="component" value="Unassembled WGS sequence"/>
</dbReference>
<dbReference type="OrthoDB" id="2860522at2"/>
<evidence type="ECO:0000256" key="1">
    <source>
        <dbReference type="SAM" id="MobiDB-lite"/>
    </source>
</evidence>
<dbReference type="RefSeq" id="WP_044394779.1">
    <property type="nucleotide sequence ID" value="NZ_JXIQ01000111.1"/>
</dbReference>
<evidence type="ECO:0000313" key="3">
    <source>
        <dbReference type="Proteomes" id="UP000032512"/>
    </source>
</evidence>
<protein>
    <submittedName>
        <fullName evidence="2">Uncharacterized protein</fullName>
    </submittedName>
</protein>
<proteinExistence type="predicted"/>
<feature type="region of interest" description="Disordered" evidence="1">
    <location>
        <begin position="89"/>
        <end position="111"/>
    </location>
</feature>
<dbReference type="EMBL" id="JXIQ01000111">
    <property type="protein sequence ID" value="KIY21349.1"/>
    <property type="molecule type" value="Genomic_DNA"/>
</dbReference>
<organism evidence="2 3">
    <name type="scientific">Mesobacillus subterraneus</name>
    <dbReference type="NCBI Taxonomy" id="285983"/>
    <lineage>
        <taxon>Bacteria</taxon>
        <taxon>Bacillati</taxon>
        <taxon>Bacillota</taxon>
        <taxon>Bacilli</taxon>
        <taxon>Bacillales</taxon>
        <taxon>Bacillaceae</taxon>
        <taxon>Mesobacillus</taxon>
    </lineage>
</organism>
<name>A0A0D6Z6H0_9BACI</name>
<keyword evidence="3" id="KW-1185">Reference proteome</keyword>
<reference evidence="2 3" key="1">
    <citation type="submission" date="2015-01" db="EMBL/GenBank/DDBJ databases">
        <title>Draft genome sequences of the supercritical CO2 tolerant bacteria Bacillus subterraneus MITOT1 and Bacillus cereus MIT0214.</title>
        <authorList>
            <person name="Peet K.C."/>
            <person name="Thompson J.R."/>
        </authorList>
    </citation>
    <scope>NUCLEOTIDE SEQUENCE [LARGE SCALE GENOMIC DNA]</scope>
    <source>
        <strain evidence="2 3">MITOT1</strain>
    </source>
</reference>
<dbReference type="PATRIC" id="fig|285983.3.peg.1746"/>
<dbReference type="AlphaFoldDB" id="A0A0D6Z6H0"/>
<gene>
    <name evidence="2" type="ORF">UB32_14420</name>
</gene>